<dbReference type="RefSeq" id="WP_061948782.1">
    <property type="nucleotide sequence ID" value="NZ_LTAO01000013.1"/>
</dbReference>
<dbReference type="PANTHER" id="PTHR43078">
    <property type="entry name" value="UDP-GLUCURONIC ACID DECARBOXYLASE-RELATED"/>
    <property type="match status" value="1"/>
</dbReference>
<evidence type="ECO:0000313" key="7">
    <source>
        <dbReference type="Proteomes" id="UP000075806"/>
    </source>
</evidence>
<dbReference type="InterPro" id="IPR001509">
    <property type="entry name" value="Epimerase_deHydtase"/>
</dbReference>
<evidence type="ECO:0000256" key="1">
    <source>
        <dbReference type="ARBA" id="ARBA00001911"/>
    </source>
</evidence>
<evidence type="ECO:0000313" key="6">
    <source>
        <dbReference type="EMBL" id="KYG30998.1"/>
    </source>
</evidence>
<organism evidence="6 7">
    <name type="scientific">Alkalihalobacillus trypoxylicola</name>
    <dbReference type="NCBI Taxonomy" id="519424"/>
    <lineage>
        <taxon>Bacteria</taxon>
        <taxon>Bacillati</taxon>
        <taxon>Bacillota</taxon>
        <taxon>Bacilli</taxon>
        <taxon>Bacillales</taxon>
        <taxon>Bacillaceae</taxon>
        <taxon>Alkalihalobacillus</taxon>
    </lineage>
</organism>
<keyword evidence="4" id="KW-0456">Lyase</keyword>
<dbReference type="GO" id="GO:0070403">
    <property type="term" value="F:NAD+ binding"/>
    <property type="evidence" value="ECO:0007669"/>
    <property type="project" value="InterPro"/>
</dbReference>
<dbReference type="EMBL" id="LTAO01000013">
    <property type="protein sequence ID" value="KYG30998.1"/>
    <property type="molecule type" value="Genomic_DNA"/>
</dbReference>
<evidence type="ECO:0000256" key="3">
    <source>
        <dbReference type="ARBA" id="ARBA00023027"/>
    </source>
</evidence>
<gene>
    <name evidence="6" type="ORF">AZF04_18610</name>
</gene>
<dbReference type="OrthoDB" id="9811743at2"/>
<name>A0A161QLJ6_9BACI</name>
<keyword evidence="7" id="KW-1185">Reference proteome</keyword>
<comment type="cofactor">
    <cofactor evidence="1">
        <name>NAD(+)</name>
        <dbReference type="ChEBI" id="CHEBI:57540"/>
    </cofactor>
</comment>
<dbReference type="GO" id="GO:0005737">
    <property type="term" value="C:cytoplasm"/>
    <property type="evidence" value="ECO:0007669"/>
    <property type="project" value="TreeGrafter"/>
</dbReference>
<dbReference type="Gene3D" id="3.40.50.720">
    <property type="entry name" value="NAD(P)-binding Rossmann-like Domain"/>
    <property type="match status" value="1"/>
</dbReference>
<dbReference type="Pfam" id="PF01370">
    <property type="entry name" value="Epimerase"/>
    <property type="match status" value="1"/>
</dbReference>
<dbReference type="AlphaFoldDB" id="A0A161QLJ6"/>
<dbReference type="Proteomes" id="UP000075806">
    <property type="component" value="Unassembled WGS sequence"/>
</dbReference>
<reference evidence="6" key="1">
    <citation type="submission" date="2016-02" db="EMBL/GenBank/DDBJ databases">
        <title>Genome sequence of Bacillus trypoxylicola KCTC 13244(T).</title>
        <authorList>
            <person name="Jeong H."/>
            <person name="Park S.-H."/>
            <person name="Choi S.-K."/>
        </authorList>
    </citation>
    <scope>NUCLEOTIDE SEQUENCE [LARGE SCALE GENOMIC DNA]</scope>
    <source>
        <strain evidence="6">KCTC 13244</strain>
    </source>
</reference>
<dbReference type="STRING" id="519424.AZF04_18610"/>
<dbReference type="GO" id="GO:0048040">
    <property type="term" value="F:UDP-glucuronate decarboxylase activity"/>
    <property type="evidence" value="ECO:0007669"/>
    <property type="project" value="TreeGrafter"/>
</dbReference>
<evidence type="ECO:0000256" key="2">
    <source>
        <dbReference type="ARBA" id="ARBA00022793"/>
    </source>
</evidence>
<dbReference type="InterPro" id="IPR036291">
    <property type="entry name" value="NAD(P)-bd_dom_sf"/>
</dbReference>
<keyword evidence="2" id="KW-0210">Decarboxylase</keyword>
<dbReference type="PANTHER" id="PTHR43078:SF6">
    <property type="entry name" value="UDP-GLUCURONIC ACID DECARBOXYLASE 1"/>
    <property type="match status" value="1"/>
</dbReference>
<protein>
    <submittedName>
        <fullName evidence="6">Epimerase</fullName>
    </submittedName>
</protein>
<comment type="caution">
    <text evidence="6">The sequence shown here is derived from an EMBL/GenBank/DDBJ whole genome shotgun (WGS) entry which is preliminary data.</text>
</comment>
<dbReference type="GO" id="GO:0042732">
    <property type="term" value="P:D-xylose metabolic process"/>
    <property type="evidence" value="ECO:0007669"/>
    <property type="project" value="InterPro"/>
</dbReference>
<evidence type="ECO:0000259" key="5">
    <source>
        <dbReference type="Pfam" id="PF01370"/>
    </source>
</evidence>
<sequence>MSTPLKNEKIFITGGAGFIGSKLVGRFIQDNSVTVFDNMFRNSLKDKDYYTHPNLTIINGDILNLKELRKAITDSTYIVHAAGIAGIDTVTHNPIKTMEVNMLGTANILKTASELENCKKVICFSTSEVFGQRAFRSSEESEAILGAVGEARWTYAVSKLASEHLAYSYYKQLQLPTVILRPFNIYGPGQIGEGAIKLMIEKALNDQPITIYGNGTQIRAWCYVDDMVEAVVCSLTNEKANGESFNIGNEKAITTINELAHTIIRVLHSNSNIQHKAQTTADIQLRIPDIEKAKRLLSFEAKFGLEQGIQLTAENLNC</sequence>
<feature type="domain" description="NAD-dependent epimerase/dehydratase" evidence="5">
    <location>
        <begin position="10"/>
        <end position="248"/>
    </location>
</feature>
<dbReference type="InterPro" id="IPR044516">
    <property type="entry name" value="UXS-like"/>
</dbReference>
<accession>A0A161QLJ6</accession>
<evidence type="ECO:0000256" key="4">
    <source>
        <dbReference type="ARBA" id="ARBA00023239"/>
    </source>
</evidence>
<proteinExistence type="predicted"/>
<keyword evidence="3" id="KW-0520">NAD</keyword>
<dbReference type="SUPFAM" id="SSF51735">
    <property type="entry name" value="NAD(P)-binding Rossmann-fold domains"/>
    <property type="match status" value="1"/>
</dbReference>